<name>A0AC35UE53_9BILA</name>
<protein>
    <submittedName>
        <fullName evidence="2">RRM domain-containing protein</fullName>
    </submittedName>
</protein>
<organism evidence="1 2">
    <name type="scientific">Rhabditophanes sp. KR3021</name>
    <dbReference type="NCBI Taxonomy" id="114890"/>
    <lineage>
        <taxon>Eukaryota</taxon>
        <taxon>Metazoa</taxon>
        <taxon>Ecdysozoa</taxon>
        <taxon>Nematoda</taxon>
        <taxon>Chromadorea</taxon>
        <taxon>Rhabditida</taxon>
        <taxon>Tylenchina</taxon>
        <taxon>Panagrolaimomorpha</taxon>
        <taxon>Strongyloidoidea</taxon>
        <taxon>Alloionematidae</taxon>
        <taxon>Rhabditophanes</taxon>
    </lineage>
</organism>
<accession>A0AC35UE53</accession>
<dbReference type="Proteomes" id="UP000095286">
    <property type="component" value="Unplaced"/>
</dbReference>
<reference evidence="2" key="1">
    <citation type="submission" date="2016-11" db="UniProtKB">
        <authorList>
            <consortium name="WormBaseParasite"/>
        </authorList>
    </citation>
    <scope>IDENTIFICATION</scope>
    <source>
        <strain evidence="2">KR3021</strain>
    </source>
</reference>
<sequence>MTRITLTDKQKLELFMRKIGMLTAQLQEDLSPGSSYANFKKVVIKADNKLPIILGRVLVSNLPDGADVNDVLNYFDPCPIQQATFVTKRPTAVRNSVLIVLPSCDDAENLVNLFQDTIMGTNLLTFHNRNPPLIRRKKMVKKATLVKKEKKMKIRIYCL</sequence>
<evidence type="ECO:0000313" key="1">
    <source>
        <dbReference type="Proteomes" id="UP000095286"/>
    </source>
</evidence>
<evidence type="ECO:0000313" key="2">
    <source>
        <dbReference type="WBParaSite" id="RSKR_0001054900.1"/>
    </source>
</evidence>
<dbReference type="WBParaSite" id="RSKR_0001054900.1">
    <property type="protein sequence ID" value="RSKR_0001054900.1"/>
    <property type="gene ID" value="RSKR_0001054900"/>
</dbReference>
<proteinExistence type="predicted"/>